<dbReference type="EMBL" id="JAODUO010000994">
    <property type="protein sequence ID" value="KAK2172078.1"/>
    <property type="molecule type" value="Genomic_DNA"/>
</dbReference>
<dbReference type="Proteomes" id="UP001209878">
    <property type="component" value="Unassembled WGS sequence"/>
</dbReference>
<protein>
    <submittedName>
        <fullName evidence="1">Uncharacterized protein</fullName>
    </submittedName>
</protein>
<gene>
    <name evidence="1" type="ORF">NP493_994g00005</name>
</gene>
<keyword evidence="2" id="KW-1185">Reference proteome</keyword>
<accession>A0AAD9KK92</accession>
<evidence type="ECO:0000313" key="2">
    <source>
        <dbReference type="Proteomes" id="UP001209878"/>
    </source>
</evidence>
<comment type="caution">
    <text evidence="1">The sequence shown here is derived from an EMBL/GenBank/DDBJ whole genome shotgun (WGS) entry which is preliminary data.</text>
</comment>
<name>A0AAD9KK92_RIDPI</name>
<dbReference type="AlphaFoldDB" id="A0AAD9KK92"/>
<sequence length="177" mass="20442">MDRSLPDHISEHYQLQHYTATCCERKRSLAPLPTDQSSQFLNEQCQPALLSTDVPYGVPRRWDNLECTNAYRYILHSKLSTMHILTCDANDDSDAVQGLVDSYVVQLNDAMHDALTEAVCKHCNKRKTYWCPELSHLRDRKRFRWQLWNAMIDLVPGPCTKRTNISKRCSDIELGSA</sequence>
<organism evidence="1 2">
    <name type="scientific">Ridgeia piscesae</name>
    <name type="common">Tubeworm</name>
    <dbReference type="NCBI Taxonomy" id="27915"/>
    <lineage>
        <taxon>Eukaryota</taxon>
        <taxon>Metazoa</taxon>
        <taxon>Spiralia</taxon>
        <taxon>Lophotrochozoa</taxon>
        <taxon>Annelida</taxon>
        <taxon>Polychaeta</taxon>
        <taxon>Sedentaria</taxon>
        <taxon>Canalipalpata</taxon>
        <taxon>Sabellida</taxon>
        <taxon>Siboglinidae</taxon>
        <taxon>Ridgeia</taxon>
    </lineage>
</organism>
<proteinExistence type="predicted"/>
<evidence type="ECO:0000313" key="1">
    <source>
        <dbReference type="EMBL" id="KAK2172078.1"/>
    </source>
</evidence>
<reference evidence="1" key="1">
    <citation type="journal article" date="2023" name="Mol. Biol. Evol.">
        <title>Third-Generation Sequencing Reveals the Adaptive Role of the Epigenome in Three Deep-Sea Polychaetes.</title>
        <authorList>
            <person name="Perez M."/>
            <person name="Aroh O."/>
            <person name="Sun Y."/>
            <person name="Lan Y."/>
            <person name="Juniper S.K."/>
            <person name="Young C.R."/>
            <person name="Angers B."/>
            <person name="Qian P.Y."/>
        </authorList>
    </citation>
    <scope>NUCLEOTIDE SEQUENCE</scope>
    <source>
        <strain evidence="1">R07B-5</strain>
    </source>
</reference>